<evidence type="ECO:0000259" key="4">
    <source>
        <dbReference type="Pfam" id="PF05175"/>
    </source>
</evidence>
<dbReference type="NCBIfam" id="TIGR00536">
    <property type="entry name" value="hemK_fam"/>
    <property type="match status" value="1"/>
</dbReference>
<dbReference type="GO" id="GO:0003676">
    <property type="term" value="F:nucleic acid binding"/>
    <property type="evidence" value="ECO:0007669"/>
    <property type="project" value="InterPro"/>
</dbReference>
<accession>A0A3B0VS08</accession>
<proteinExistence type="predicted"/>
<dbReference type="Pfam" id="PF05175">
    <property type="entry name" value="MTS"/>
    <property type="match status" value="1"/>
</dbReference>
<dbReference type="PANTHER" id="PTHR47806:SF1">
    <property type="entry name" value="RIBOSOMAL PROTEIN UL3 GLUTAMINE METHYLTRANSFERASE"/>
    <property type="match status" value="1"/>
</dbReference>
<dbReference type="EMBL" id="UOEW01000299">
    <property type="protein sequence ID" value="VAW41247.1"/>
    <property type="molecule type" value="Genomic_DNA"/>
</dbReference>
<dbReference type="AlphaFoldDB" id="A0A3B0VS08"/>
<dbReference type="SUPFAM" id="SSF53335">
    <property type="entry name" value="S-adenosyl-L-methionine-dependent methyltransferases"/>
    <property type="match status" value="1"/>
</dbReference>
<keyword evidence="3" id="KW-0949">S-adenosyl-L-methionine</keyword>
<keyword evidence="5" id="KW-0689">Ribosomal protein</keyword>
<protein>
    <submittedName>
        <fullName evidence="5">Ribosomal protein L3 N(5)-glutamine methyltransferase</fullName>
        <ecNumber evidence="5">2.1.1.298</ecNumber>
    </submittedName>
</protein>
<dbReference type="GO" id="GO:0005829">
    <property type="term" value="C:cytosol"/>
    <property type="evidence" value="ECO:0007669"/>
    <property type="project" value="TreeGrafter"/>
</dbReference>
<evidence type="ECO:0000256" key="1">
    <source>
        <dbReference type="ARBA" id="ARBA00022603"/>
    </source>
</evidence>
<dbReference type="PIRSF" id="PIRSF037167">
    <property type="entry name" value="Mtase_YfcB_prd"/>
    <property type="match status" value="1"/>
</dbReference>
<keyword evidence="2 5" id="KW-0808">Transferase</keyword>
<name>A0A3B0VS08_9ZZZZ</name>
<dbReference type="InterPro" id="IPR002052">
    <property type="entry name" value="DNA_methylase_N6_adenine_CS"/>
</dbReference>
<evidence type="ECO:0000256" key="2">
    <source>
        <dbReference type="ARBA" id="ARBA00022679"/>
    </source>
</evidence>
<sequence>MTKEHLFNQLVTQLSSPKLFFGHAVVDAQDEAMMILIKLCKQDVEQILATGSHTVTPALIAQANKIAQLRLSSLTPMAYILGEVRFAGLKFNIDARALVPRSPIAELIINGFKPWVNMQNITSVLDLCTGSGCIGISIAQHFEHTNVDISDISVQALALAQTNIDLHQVNRRVKTIESDLLQSVNKSYDLIVTNPPYVSEEEYQELPREYKHEPKLGLITKQQGLKIPVEILRQAPKYLNENGYLFLEVGYSDNELVATFPIIQFQWIDFLNGGQGVCVFSKKMLLEYQHYFKQFLESDDVI</sequence>
<gene>
    <name evidence="5" type="ORF">MNBD_GAMMA01-1569</name>
</gene>
<keyword evidence="5" id="KW-0687">Ribonucleoprotein</keyword>
<dbReference type="EC" id="2.1.1.298" evidence="5"/>
<dbReference type="GO" id="GO:0005840">
    <property type="term" value="C:ribosome"/>
    <property type="evidence" value="ECO:0007669"/>
    <property type="project" value="UniProtKB-KW"/>
</dbReference>
<dbReference type="InterPro" id="IPR017127">
    <property type="entry name" value="Ribosome_uL3_MTase"/>
</dbReference>
<dbReference type="GO" id="GO:0036009">
    <property type="term" value="F:protein-glutamine N-methyltransferase activity"/>
    <property type="evidence" value="ECO:0007669"/>
    <property type="project" value="InterPro"/>
</dbReference>
<dbReference type="InterPro" id="IPR004556">
    <property type="entry name" value="HemK-like"/>
</dbReference>
<dbReference type="NCBIfam" id="TIGR03533">
    <property type="entry name" value="L3_gln_methyl"/>
    <property type="match status" value="1"/>
</dbReference>
<dbReference type="Gene3D" id="3.40.50.150">
    <property type="entry name" value="Vaccinia Virus protein VP39"/>
    <property type="match status" value="1"/>
</dbReference>
<evidence type="ECO:0000313" key="5">
    <source>
        <dbReference type="EMBL" id="VAW41247.1"/>
    </source>
</evidence>
<dbReference type="GO" id="GO:0032259">
    <property type="term" value="P:methylation"/>
    <property type="evidence" value="ECO:0007669"/>
    <property type="project" value="UniProtKB-KW"/>
</dbReference>
<dbReference type="InterPro" id="IPR029063">
    <property type="entry name" value="SAM-dependent_MTases_sf"/>
</dbReference>
<dbReference type="InterPro" id="IPR007848">
    <property type="entry name" value="Small_mtfrase_dom"/>
</dbReference>
<dbReference type="PROSITE" id="PS00092">
    <property type="entry name" value="N6_MTASE"/>
    <property type="match status" value="1"/>
</dbReference>
<dbReference type="Gene3D" id="1.10.8.10">
    <property type="entry name" value="DNA helicase RuvA subunit, C-terminal domain"/>
    <property type="match status" value="1"/>
</dbReference>
<keyword evidence="1 5" id="KW-0489">Methyltransferase</keyword>
<reference evidence="5" key="1">
    <citation type="submission" date="2018-06" db="EMBL/GenBank/DDBJ databases">
        <authorList>
            <person name="Zhirakovskaya E."/>
        </authorList>
    </citation>
    <scope>NUCLEOTIDE SEQUENCE</scope>
</reference>
<evidence type="ECO:0000256" key="3">
    <source>
        <dbReference type="ARBA" id="ARBA00022691"/>
    </source>
</evidence>
<dbReference type="CDD" id="cd02440">
    <property type="entry name" value="AdoMet_MTases"/>
    <property type="match status" value="1"/>
</dbReference>
<dbReference type="PANTHER" id="PTHR47806">
    <property type="entry name" value="50S RIBOSOMAL PROTEIN L3 GLUTAMINE METHYLTRANSFERASE"/>
    <property type="match status" value="1"/>
</dbReference>
<organism evidence="5">
    <name type="scientific">hydrothermal vent metagenome</name>
    <dbReference type="NCBI Taxonomy" id="652676"/>
    <lineage>
        <taxon>unclassified sequences</taxon>
        <taxon>metagenomes</taxon>
        <taxon>ecological metagenomes</taxon>
    </lineage>
</organism>
<feature type="domain" description="Methyltransferase small" evidence="4">
    <location>
        <begin position="122"/>
        <end position="202"/>
    </location>
</feature>